<dbReference type="STRING" id="1802270.A3C07_01505"/>
<dbReference type="AlphaFoldDB" id="A0A1G2KM26"/>
<reference evidence="1 2" key="1">
    <citation type="journal article" date="2016" name="Nat. Commun.">
        <title>Thousands of microbial genomes shed light on interconnected biogeochemical processes in an aquifer system.</title>
        <authorList>
            <person name="Anantharaman K."/>
            <person name="Brown C.T."/>
            <person name="Hug L.A."/>
            <person name="Sharon I."/>
            <person name="Castelle C.J."/>
            <person name="Probst A.J."/>
            <person name="Thomas B.C."/>
            <person name="Singh A."/>
            <person name="Wilkins M.J."/>
            <person name="Karaoz U."/>
            <person name="Brodie E.L."/>
            <person name="Williams K.H."/>
            <person name="Hubbard S.S."/>
            <person name="Banfield J.F."/>
        </authorList>
    </citation>
    <scope>NUCLEOTIDE SEQUENCE [LARGE SCALE GENOMIC DNA]</scope>
</reference>
<comment type="caution">
    <text evidence="1">The sequence shown here is derived from an EMBL/GenBank/DDBJ whole genome shotgun (WGS) entry which is preliminary data.</text>
</comment>
<dbReference type="Proteomes" id="UP000179023">
    <property type="component" value="Unassembled WGS sequence"/>
</dbReference>
<protein>
    <submittedName>
        <fullName evidence="1">Uncharacterized protein</fullName>
    </submittedName>
</protein>
<proteinExistence type="predicted"/>
<dbReference type="EMBL" id="MHQI01000013">
    <property type="protein sequence ID" value="OHA00507.1"/>
    <property type="molecule type" value="Genomic_DNA"/>
</dbReference>
<sequence>MKVAGSIPVVHIMKTDKYFIQKKRDKTSVLVRYLVTSLLEPKMAALKLCKEQSLSNALGDDVAIIKKHSAKYLPRPLRRADKPAKWFKYFETARAFFLFSCINAPMLIKFLGCRNAQNEV</sequence>
<organism evidence="1 2">
    <name type="scientific">Candidatus Sungbacteria bacterium RIFCSPHIGHO2_02_FULL_47_11</name>
    <dbReference type="NCBI Taxonomy" id="1802270"/>
    <lineage>
        <taxon>Bacteria</taxon>
        <taxon>Candidatus Sungiibacteriota</taxon>
    </lineage>
</organism>
<name>A0A1G2KM26_9BACT</name>
<evidence type="ECO:0000313" key="2">
    <source>
        <dbReference type="Proteomes" id="UP000179023"/>
    </source>
</evidence>
<accession>A0A1G2KM26</accession>
<evidence type="ECO:0000313" key="1">
    <source>
        <dbReference type="EMBL" id="OHA00507.1"/>
    </source>
</evidence>
<gene>
    <name evidence="1" type="ORF">A3C07_01505</name>
</gene>